<dbReference type="InterPro" id="IPR026983">
    <property type="entry name" value="DHC"/>
</dbReference>
<accession>A0A922M6P9</accession>
<protein>
    <recommendedName>
        <fullName evidence="1">Dynein heavy chain C-terminal domain-containing protein</fullName>
    </recommendedName>
</protein>
<dbReference type="InterPro" id="IPR041228">
    <property type="entry name" value="Dynein_C"/>
</dbReference>
<evidence type="ECO:0000313" key="3">
    <source>
        <dbReference type="Proteomes" id="UP000814243"/>
    </source>
</evidence>
<proteinExistence type="predicted"/>
<feature type="domain" description="Dynein heavy chain C-terminal" evidence="1">
    <location>
        <begin position="53"/>
        <end position="199"/>
    </location>
</feature>
<dbReference type="EMBL" id="JACEFF010000810">
    <property type="protein sequence ID" value="KAH9630832.1"/>
    <property type="molecule type" value="Genomic_DNA"/>
</dbReference>
<sequence>MSKVEELTPFTIVAIQECERMNRLMGEIRSTFKQGELTISGDMEQLMESLFMDNLPPAVWLAGFFNPQSFLTAIMQQTARKNEWPLDKMCLNCDVTKKTRQDFNAPPREGANIHGLFMEGARWDTMTGGIVESRMMELFPMMPVMFIRAVTQDKQDTRNVYECPVYKIRMRGPTFVWTFNLKTRDKPTRWTLAGVALLLGV</sequence>
<dbReference type="Proteomes" id="UP000814243">
    <property type="component" value="Unassembled WGS sequence"/>
</dbReference>
<gene>
    <name evidence="2" type="ORF">HF086_001060</name>
</gene>
<dbReference type="AlphaFoldDB" id="A0A922M6P9"/>
<dbReference type="Pfam" id="PF18199">
    <property type="entry name" value="Dynein_C"/>
    <property type="match status" value="1"/>
</dbReference>
<dbReference type="GO" id="GO:0045505">
    <property type="term" value="F:dynein intermediate chain binding"/>
    <property type="evidence" value="ECO:0007669"/>
    <property type="project" value="InterPro"/>
</dbReference>
<dbReference type="PANTHER" id="PTHR46961">
    <property type="entry name" value="DYNEIN HEAVY CHAIN 1, AXONEMAL-LIKE PROTEIN"/>
    <property type="match status" value="1"/>
</dbReference>
<evidence type="ECO:0000259" key="1">
    <source>
        <dbReference type="Pfam" id="PF18199"/>
    </source>
</evidence>
<dbReference type="GO" id="GO:0007018">
    <property type="term" value="P:microtubule-based movement"/>
    <property type="evidence" value="ECO:0007669"/>
    <property type="project" value="InterPro"/>
</dbReference>
<name>A0A922M6P9_SPOEX</name>
<dbReference type="Gene3D" id="3.10.490.20">
    <property type="match status" value="1"/>
</dbReference>
<dbReference type="GO" id="GO:0051959">
    <property type="term" value="F:dynein light intermediate chain binding"/>
    <property type="evidence" value="ECO:0007669"/>
    <property type="project" value="InterPro"/>
</dbReference>
<reference evidence="2" key="1">
    <citation type="journal article" date="2021" name="G3 (Bethesda)">
        <title>Genome and transcriptome analysis of the beet armyworm Spodoptera exigua reveals targets for pest control. .</title>
        <authorList>
            <person name="Simon S."/>
            <person name="Breeschoten T."/>
            <person name="Jansen H.J."/>
            <person name="Dirks R.P."/>
            <person name="Schranz M.E."/>
            <person name="Ros V.I.D."/>
        </authorList>
    </citation>
    <scope>NUCLEOTIDE SEQUENCE</scope>
    <source>
        <strain evidence="2">TB_SE_WUR_2020</strain>
    </source>
</reference>
<dbReference type="Gene3D" id="1.20.1270.280">
    <property type="match status" value="1"/>
</dbReference>
<organism evidence="2 3">
    <name type="scientific">Spodoptera exigua</name>
    <name type="common">Beet armyworm</name>
    <name type="synonym">Noctua fulgens</name>
    <dbReference type="NCBI Taxonomy" id="7107"/>
    <lineage>
        <taxon>Eukaryota</taxon>
        <taxon>Metazoa</taxon>
        <taxon>Ecdysozoa</taxon>
        <taxon>Arthropoda</taxon>
        <taxon>Hexapoda</taxon>
        <taxon>Insecta</taxon>
        <taxon>Pterygota</taxon>
        <taxon>Neoptera</taxon>
        <taxon>Endopterygota</taxon>
        <taxon>Lepidoptera</taxon>
        <taxon>Glossata</taxon>
        <taxon>Ditrysia</taxon>
        <taxon>Noctuoidea</taxon>
        <taxon>Noctuidae</taxon>
        <taxon>Amphipyrinae</taxon>
        <taxon>Spodoptera</taxon>
    </lineage>
</organism>
<dbReference type="PANTHER" id="PTHR46961:SF16">
    <property type="entry name" value="DYNEIN AXONEMAL HEAVY CHAIN 17-RELATED"/>
    <property type="match status" value="1"/>
</dbReference>
<comment type="caution">
    <text evidence="2">The sequence shown here is derived from an EMBL/GenBank/DDBJ whole genome shotgun (WGS) entry which is preliminary data.</text>
</comment>
<dbReference type="FunFam" id="3.10.490.20:FF:000002">
    <property type="entry name" value="Dynein axonemal heavy chain 17"/>
    <property type="match status" value="1"/>
</dbReference>
<dbReference type="GO" id="GO:0030286">
    <property type="term" value="C:dynein complex"/>
    <property type="evidence" value="ECO:0007669"/>
    <property type="project" value="InterPro"/>
</dbReference>
<dbReference type="InterPro" id="IPR043160">
    <property type="entry name" value="Dynein_C_barrel"/>
</dbReference>
<evidence type="ECO:0000313" key="2">
    <source>
        <dbReference type="EMBL" id="KAH9630832.1"/>
    </source>
</evidence>